<accession>A0A0J8QUX4</accession>
<evidence type="ECO:0000313" key="4">
    <source>
        <dbReference type="Proteomes" id="UP000054559"/>
    </source>
</evidence>
<feature type="chain" id="PRO_5012090919" evidence="2">
    <location>
        <begin position="16"/>
        <end position="170"/>
    </location>
</feature>
<dbReference type="GO" id="GO:0006508">
    <property type="term" value="P:proteolysis"/>
    <property type="evidence" value="ECO:0007669"/>
    <property type="project" value="UniProtKB-KW"/>
</dbReference>
<name>A0A0J8QUX4_COCIT</name>
<dbReference type="GO" id="GO:0008234">
    <property type="term" value="F:cysteine-type peptidase activity"/>
    <property type="evidence" value="ECO:0007669"/>
    <property type="project" value="UniProtKB-KW"/>
</dbReference>
<dbReference type="GO" id="GO:0000338">
    <property type="term" value="P:protein deneddylation"/>
    <property type="evidence" value="ECO:0007669"/>
    <property type="project" value="TreeGrafter"/>
</dbReference>
<dbReference type="InterPro" id="IPR044613">
    <property type="entry name" value="Nep1/2-like"/>
</dbReference>
<protein>
    <submittedName>
        <fullName evidence="3">Ulp1 protease family protein</fullName>
    </submittedName>
</protein>
<keyword evidence="1" id="KW-0378">Hydrolase</keyword>
<reference evidence="4" key="1">
    <citation type="journal article" date="2010" name="Genome Res.">
        <title>Population genomic sequencing of Coccidioides fungi reveals recent hybridization and transposon control.</title>
        <authorList>
            <person name="Neafsey D.E."/>
            <person name="Barker B.M."/>
            <person name="Sharpton T.J."/>
            <person name="Stajich J.E."/>
            <person name="Park D.J."/>
            <person name="Whiston E."/>
            <person name="Hung C.-Y."/>
            <person name="McMahan C."/>
            <person name="White J."/>
            <person name="Sykes S."/>
            <person name="Heiman D."/>
            <person name="Young S."/>
            <person name="Zeng Q."/>
            <person name="Abouelleil A."/>
            <person name="Aftuck L."/>
            <person name="Bessette D."/>
            <person name="Brown A."/>
            <person name="FitzGerald M."/>
            <person name="Lui A."/>
            <person name="Macdonald J.P."/>
            <person name="Priest M."/>
            <person name="Orbach M.J."/>
            <person name="Galgiani J.N."/>
            <person name="Kirkland T.N."/>
            <person name="Cole G.T."/>
            <person name="Birren B.W."/>
            <person name="Henn M.R."/>
            <person name="Taylor J.W."/>
            <person name="Rounsley S.D."/>
        </authorList>
    </citation>
    <scope>NUCLEOTIDE SEQUENCE [LARGE SCALE GENOMIC DNA]</scope>
    <source>
        <strain evidence="4">RMSCC 3703</strain>
    </source>
</reference>
<dbReference type="OrthoDB" id="5065855at2759"/>
<dbReference type="GO" id="GO:0019784">
    <property type="term" value="F:deNEDDylase activity"/>
    <property type="evidence" value="ECO:0007669"/>
    <property type="project" value="InterPro"/>
</dbReference>
<evidence type="ECO:0000256" key="1">
    <source>
        <dbReference type="ARBA" id="ARBA00022807"/>
    </source>
</evidence>
<feature type="signal peptide" evidence="2">
    <location>
        <begin position="1"/>
        <end position="15"/>
    </location>
</feature>
<evidence type="ECO:0000256" key="2">
    <source>
        <dbReference type="SAM" id="SignalP"/>
    </source>
</evidence>
<proteinExistence type="predicted"/>
<dbReference type="InterPro" id="IPR038765">
    <property type="entry name" value="Papain-like_cys_pep_sf"/>
</dbReference>
<dbReference type="Proteomes" id="UP000054559">
    <property type="component" value="Unassembled WGS sequence"/>
</dbReference>
<keyword evidence="3" id="KW-0645">Protease</keyword>
<dbReference type="STRING" id="454286.A0A0J8QUX4"/>
<keyword evidence="1" id="KW-0788">Thiol protease</keyword>
<dbReference type="EMBL" id="DS268147">
    <property type="protein sequence ID" value="KMU76669.1"/>
    <property type="molecule type" value="Genomic_DNA"/>
</dbReference>
<sequence length="170" mass="19411">MILGRFWMCIGVGSAADLMQASPDDTYVTYYDISLTNEDVDTLKNDWLTDNVIAFWEEYLEREVISHYQTTRIILLRPSMSYLLYQTPDPRSLRGALPEFSRASHIFLPINDCRSVTEAEGEHIGPYFWSPSSITLRFTTILSRQEIGMKPSELHKRSVSFSIADSGSSN</sequence>
<dbReference type="PANTHER" id="PTHR46468">
    <property type="entry name" value="SENTRIN-SPECIFIC PROTEASE 8"/>
    <property type="match status" value="1"/>
</dbReference>
<keyword evidence="2" id="KW-0732">Signal</keyword>
<dbReference type="PANTHER" id="PTHR46468:SF1">
    <property type="entry name" value="SENTRIN-SPECIFIC PROTEASE 8"/>
    <property type="match status" value="1"/>
</dbReference>
<evidence type="ECO:0000313" key="3">
    <source>
        <dbReference type="EMBL" id="KMU76669.1"/>
    </source>
</evidence>
<dbReference type="AlphaFoldDB" id="A0A0J8QUX4"/>
<organism evidence="3 4">
    <name type="scientific">Coccidioides immitis RMSCC 3703</name>
    <dbReference type="NCBI Taxonomy" id="454286"/>
    <lineage>
        <taxon>Eukaryota</taxon>
        <taxon>Fungi</taxon>
        <taxon>Dikarya</taxon>
        <taxon>Ascomycota</taxon>
        <taxon>Pezizomycotina</taxon>
        <taxon>Eurotiomycetes</taxon>
        <taxon>Eurotiomycetidae</taxon>
        <taxon>Onygenales</taxon>
        <taxon>Onygenaceae</taxon>
        <taxon>Coccidioides</taxon>
    </lineage>
</organism>
<gene>
    <name evidence="3" type="ORF">CISG_05812</name>
</gene>
<dbReference type="Gene3D" id="3.40.395.10">
    <property type="entry name" value="Adenoviral Proteinase, Chain A"/>
    <property type="match status" value="1"/>
</dbReference>
<dbReference type="SUPFAM" id="SSF54001">
    <property type="entry name" value="Cysteine proteinases"/>
    <property type="match status" value="1"/>
</dbReference>